<gene>
    <name evidence="2" type="ORF">FHR82_006481</name>
</gene>
<evidence type="ECO:0000313" key="2">
    <source>
        <dbReference type="EMBL" id="MBB4910223.1"/>
    </source>
</evidence>
<dbReference type="RefSeq" id="WP_184814293.1">
    <property type="nucleotide sequence ID" value="NZ_JACHJQ010000007.1"/>
</dbReference>
<name>A0A7W7QB63_9PSEU</name>
<comment type="caution">
    <text evidence="2">The sequence shown here is derived from an EMBL/GenBank/DDBJ whole genome shotgun (WGS) entry which is preliminary data.</text>
</comment>
<dbReference type="EMBL" id="JACHJQ010000007">
    <property type="protein sequence ID" value="MBB4910223.1"/>
    <property type="molecule type" value="Genomic_DNA"/>
</dbReference>
<evidence type="ECO:0000313" key="3">
    <source>
        <dbReference type="Proteomes" id="UP000520767"/>
    </source>
</evidence>
<organism evidence="2 3">
    <name type="scientific">Actinophytocola algeriensis</name>
    <dbReference type="NCBI Taxonomy" id="1768010"/>
    <lineage>
        <taxon>Bacteria</taxon>
        <taxon>Bacillati</taxon>
        <taxon>Actinomycetota</taxon>
        <taxon>Actinomycetes</taxon>
        <taxon>Pseudonocardiales</taxon>
        <taxon>Pseudonocardiaceae</taxon>
    </lineage>
</organism>
<dbReference type="InterPro" id="IPR036366">
    <property type="entry name" value="PGBDSf"/>
</dbReference>
<accession>A0A7W7QB63</accession>
<feature type="domain" description="Peptidoglycan binding-like" evidence="1">
    <location>
        <begin position="16"/>
        <end position="69"/>
    </location>
</feature>
<dbReference type="Proteomes" id="UP000520767">
    <property type="component" value="Unassembled WGS sequence"/>
</dbReference>
<reference evidence="2 3" key="1">
    <citation type="submission" date="2020-08" db="EMBL/GenBank/DDBJ databases">
        <title>Genomic Encyclopedia of Type Strains, Phase III (KMG-III): the genomes of soil and plant-associated and newly described type strains.</title>
        <authorList>
            <person name="Whitman W."/>
        </authorList>
    </citation>
    <scope>NUCLEOTIDE SEQUENCE [LARGE SCALE GENOMIC DNA]</scope>
    <source>
        <strain evidence="2 3">CECT 8960</strain>
    </source>
</reference>
<proteinExistence type="predicted"/>
<keyword evidence="3" id="KW-1185">Reference proteome</keyword>
<dbReference type="Gene3D" id="1.10.101.10">
    <property type="entry name" value="PGBD-like superfamily/PGBD"/>
    <property type="match status" value="1"/>
</dbReference>
<dbReference type="InterPro" id="IPR036365">
    <property type="entry name" value="PGBD-like_sf"/>
</dbReference>
<evidence type="ECO:0000259" key="1">
    <source>
        <dbReference type="Pfam" id="PF01471"/>
    </source>
</evidence>
<sequence>MAGEPELRAGEGGEWVLYLQQSLNHHYRQQVTTESGEFDAALAGVVRHFQAQLGLPETGDVDTATWEALTGTRYRWPDEPVATTEVTAGGTVVRLALTLTGEVGAGGVDALADLTVDLADDPPALACTGATFIPGFPEAVADGVEYTGTCALPGAADATGYVLAITGRPDAWSSAGTVALPATTGLVEVT</sequence>
<dbReference type="AlphaFoldDB" id="A0A7W7QB63"/>
<dbReference type="InterPro" id="IPR002477">
    <property type="entry name" value="Peptidoglycan-bd-like"/>
</dbReference>
<dbReference type="SUPFAM" id="SSF47090">
    <property type="entry name" value="PGBD-like"/>
    <property type="match status" value="1"/>
</dbReference>
<dbReference type="Pfam" id="PF01471">
    <property type="entry name" value="PG_binding_1"/>
    <property type="match status" value="1"/>
</dbReference>
<protein>
    <recommendedName>
        <fullName evidence="1">Peptidoglycan binding-like domain-containing protein</fullName>
    </recommendedName>
</protein>